<comment type="similarity">
    <text evidence="1">Belongs to the UPF0342 family.</text>
</comment>
<dbReference type="HAMAP" id="MF_01526">
    <property type="entry name" value="UPF0342"/>
    <property type="match status" value="1"/>
</dbReference>
<dbReference type="SUPFAM" id="SSF158622">
    <property type="entry name" value="YheA/YmcA-like"/>
    <property type="match status" value="1"/>
</dbReference>
<keyword evidence="3" id="KW-1185">Reference proteome</keyword>
<dbReference type="Gene3D" id="1.20.1500.10">
    <property type="entry name" value="YheA/YmcA-like"/>
    <property type="match status" value="1"/>
</dbReference>
<proteinExistence type="inferred from homology"/>
<evidence type="ECO:0000313" key="2">
    <source>
        <dbReference type="EMBL" id="OJG18216.1"/>
    </source>
</evidence>
<dbReference type="InterPro" id="IPR010368">
    <property type="entry name" value="Com_YlbF"/>
</dbReference>
<comment type="caution">
    <text evidence="2">The sequence shown here is derived from an EMBL/GenBank/DDBJ whole genome shotgun (WGS) entry which is preliminary data.</text>
</comment>
<dbReference type="RefSeq" id="WP_067395786.1">
    <property type="nucleotide sequence ID" value="NZ_JXKH01000005.1"/>
</dbReference>
<organism evidence="2 3">
    <name type="scientific">Enterococcus canis</name>
    <dbReference type="NCBI Taxonomy" id="214095"/>
    <lineage>
        <taxon>Bacteria</taxon>
        <taxon>Bacillati</taxon>
        <taxon>Bacillota</taxon>
        <taxon>Bacilli</taxon>
        <taxon>Lactobacillales</taxon>
        <taxon>Enterococcaceae</taxon>
        <taxon>Enterococcus</taxon>
    </lineage>
</organism>
<name>A0A1L8REK8_9ENTE</name>
<evidence type="ECO:0000313" key="3">
    <source>
        <dbReference type="Proteomes" id="UP000181884"/>
    </source>
</evidence>
<reference evidence="2 3" key="1">
    <citation type="submission" date="2014-12" db="EMBL/GenBank/DDBJ databases">
        <title>Draft genome sequences of 29 type strains of Enterococci.</title>
        <authorList>
            <person name="Zhong Z."/>
            <person name="Sun Z."/>
            <person name="Liu W."/>
            <person name="Zhang W."/>
            <person name="Zhang H."/>
        </authorList>
    </citation>
    <scope>NUCLEOTIDE SEQUENCE [LARGE SCALE GENOMIC DNA]</scope>
    <source>
        <strain evidence="2 3">DSM 17029</strain>
    </source>
</reference>
<dbReference type="STRING" id="214095.RU97_GL002289"/>
<dbReference type="Pfam" id="PF06133">
    <property type="entry name" value="Com_YlbF"/>
    <property type="match status" value="1"/>
</dbReference>
<accession>A0A1L8REK8</accession>
<dbReference type="Proteomes" id="UP000181884">
    <property type="component" value="Unassembled WGS sequence"/>
</dbReference>
<dbReference type="AlphaFoldDB" id="A0A1L8REK8"/>
<gene>
    <name evidence="2" type="ORF">RU97_GL002289</name>
</gene>
<sequence>MSNVYDSANELEREIRELPEFKALEEAYGEVKADESAFTLFKEFQGFQQQLQEKQMRGEDFTEEDATKAQELATKVQGTELINKMMEKEQAFSLVINDLNRIIMTPIRDLYNDK</sequence>
<evidence type="ECO:0000256" key="1">
    <source>
        <dbReference type="HAMAP-Rule" id="MF_01526"/>
    </source>
</evidence>
<dbReference type="EMBL" id="JXKH01000005">
    <property type="protein sequence ID" value="OJG18216.1"/>
    <property type="molecule type" value="Genomic_DNA"/>
</dbReference>
<dbReference type="InterPro" id="IPR023378">
    <property type="entry name" value="YheA/YmcA-like_dom_sf"/>
</dbReference>
<protein>
    <recommendedName>
        <fullName evidence="1">UPF0342 protein RU97_GL002289</fullName>
    </recommendedName>
</protein>